<dbReference type="AlphaFoldDB" id="A0AAD1ZQU1"/>
<dbReference type="Proteomes" id="UP000834106">
    <property type="component" value="Chromosome 13"/>
</dbReference>
<dbReference type="GO" id="GO:0000977">
    <property type="term" value="F:RNA polymerase II transcription regulatory region sequence-specific DNA binding"/>
    <property type="evidence" value="ECO:0007669"/>
    <property type="project" value="TreeGrafter"/>
</dbReference>
<evidence type="ECO:0000256" key="1">
    <source>
        <dbReference type="ARBA" id="ARBA00004123"/>
    </source>
</evidence>
<evidence type="ECO:0000256" key="4">
    <source>
        <dbReference type="ARBA" id="ARBA00023163"/>
    </source>
</evidence>
<reference evidence="7" key="1">
    <citation type="submission" date="2023-05" db="EMBL/GenBank/DDBJ databases">
        <authorList>
            <person name="Huff M."/>
        </authorList>
    </citation>
    <scope>NUCLEOTIDE SEQUENCE</scope>
</reference>
<dbReference type="InterPro" id="IPR036638">
    <property type="entry name" value="HLH_DNA-bd_sf"/>
</dbReference>
<evidence type="ECO:0000256" key="5">
    <source>
        <dbReference type="ARBA" id="ARBA00023242"/>
    </source>
</evidence>
<keyword evidence="8" id="KW-1185">Reference proteome</keyword>
<proteinExistence type="predicted"/>
<name>A0AAD1ZQU1_9LAMI</name>
<accession>A0AAD1ZQU1</accession>
<evidence type="ECO:0000256" key="3">
    <source>
        <dbReference type="ARBA" id="ARBA00023125"/>
    </source>
</evidence>
<dbReference type="GO" id="GO:0090575">
    <property type="term" value="C:RNA polymerase II transcription regulator complex"/>
    <property type="evidence" value="ECO:0007669"/>
    <property type="project" value="TreeGrafter"/>
</dbReference>
<evidence type="ECO:0000313" key="8">
    <source>
        <dbReference type="Proteomes" id="UP000834106"/>
    </source>
</evidence>
<protein>
    <recommendedName>
        <fullName evidence="6">BHLH domain-containing protein</fullName>
    </recommendedName>
</protein>
<evidence type="ECO:0000259" key="6">
    <source>
        <dbReference type="PROSITE" id="PS50888"/>
    </source>
</evidence>
<dbReference type="GO" id="GO:0046983">
    <property type="term" value="F:protein dimerization activity"/>
    <property type="evidence" value="ECO:0007669"/>
    <property type="project" value="InterPro"/>
</dbReference>
<dbReference type="GO" id="GO:0000981">
    <property type="term" value="F:DNA-binding transcription factor activity, RNA polymerase II-specific"/>
    <property type="evidence" value="ECO:0007669"/>
    <property type="project" value="TreeGrafter"/>
</dbReference>
<evidence type="ECO:0000256" key="2">
    <source>
        <dbReference type="ARBA" id="ARBA00023015"/>
    </source>
</evidence>
<dbReference type="Pfam" id="PF00010">
    <property type="entry name" value="HLH"/>
    <property type="match status" value="1"/>
</dbReference>
<dbReference type="SUPFAM" id="SSF47459">
    <property type="entry name" value="HLH, helix-loop-helix DNA-binding domain"/>
    <property type="match status" value="1"/>
</dbReference>
<dbReference type="Gene3D" id="4.10.280.10">
    <property type="entry name" value="Helix-loop-helix DNA-binding domain"/>
    <property type="match status" value="1"/>
</dbReference>
<keyword evidence="5" id="KW-0539">Nucleus</keyword>
<evidence type="ECO:0000313" key="7">
    <source>
        <dbReference type="EMBL" id="CAI9774098.1"/>
    </source>
</evidence>
<dbReference type="PANTHER" id="PTHR13935">
    <property type="entry name" value="ACHAETE-SCUTE TRANSCRIPTION FACTOR-RELATED"/>
    <property type="match status" value="1"/>
</dbReference>
<feature type="domain" description="BHLH" evidence="6">
    <location>
        <begin position="67"/>
        <end position="119"/>
    </location>
</feature>
<dbReference type="InterPro" id="IPR011598">
    <property type="entry name" value="bHLH_dom"/>
</dbReference>
<dbReference type="PANTHER" id="PTHR13935:SF106">
    <property type="entry name" value="ACHAETE-SCUTE COMPLEX PROTEIN T5-RELATED"/>
    <property type="match status" value="1"/>
</dbReference>
<keyword evidence="4" id="KW-0804">Transcription</keyword>
<dbReference type="InterPro" id="IPR015660">
    <property type="entry name" value="MASH1/Ascl1a-like"/>
</dbReference>
<dbReference type="CDD" id="cd18914">
    <property type="entry name" value="bHLH_AtORG2_like"/>
    <property type="match status" value="1"/>
</dbReference>
<comment type="subcellular location">
    <subcellularLocation>
        <location evidence="1">Nucleus</location>
    </subcellularLocation>
</comment>
<dbReference type="PROSITE" id="PS50888">
    <property type="entry name" value="BHLH"/>
    <property type="match status" value="1"/>
</dbReference>
<sequence length="237" mass="26884">MIKMFPFQHGDELVFEPPSVIKQDQILPDLTPNHTLLGNLNTRKKGQQRSSIIQENEGGSTFPESDIRKLIHRDVERQRRQGMADLYASLQSLVSPEYLKGKKSISNLLQEAVNYVTDTKKNIKILSLKRDKLKKLSNTNNLSADVGTSSSYLPNYLVTVNPCLDGLEILISSNFKEEEFRLSKVLKELLGRGFNVINCVTTKANERSLHRIQCQASNLKCNDLSRIQERLSDVINL</sequence>
<keyword evidence="3" id="KW-0238">DNA-binding</keyword>
<organism evidence="7 8">
    <name type="scientific">Fraxinus pennsylvanica</name>
    <dbReference type="NCBI Taxonomy" id="56036"/>
    <lineage>
        <taxon>Eukaryota</taxon>
        <taxon>Viridiplantae</taxon>
        <taxon>Streptophyta</taxon>
        <taxon>Embryophyta</taxon>
        <taxon>Tracheophyta</taxon>
        <taxon>Spermatophyta</taxon>
        <taxon>Magnoliopsida</taxon>
        <taxon>eudicotyledons</taxon>
        <taxon>Gunneridae</taxon>
        <taxon>Pentapetalae</taxon>
        <taxon>asterids</taxon>
        <taxon>lamiids</taxon>
        <taxon>Lamiales</taxon>
        <taxon>Oleaceae</taxon>
        <taxon>Oleeae</taxon>
        <taxon>Fraxinus</taxon>
    </lineage>
</organism>
<dbReference type="EMBL" id="OU503048">
    <property type="protein sequence ID" value="CAI9774098.1"/>
    <property type="molecule type" value="Genomic_DNA"/>
</dbReference>
<gene>
    <name evidence="7" type="ORF">FPE_LOCUS21528</name>
</gene>
<keyword evidence="2" id="KW-0805">Transcription regulation</keyword>